<dbReference type="InterPro" id="IPR014710">
    <property type="entry name" value="RmlC-like_jellyroll"/>
</dbReference>
<evidence type="ECO:0000313" key="6">
    <source>
        <dbReference type="EMBL" id="MBD1392157.1"/>
    </source>
</evidence>
<keyword evidence="7" id="KW-1185">Reference proteome</keyword>
<dbReference type="InterPro" id="IPR003829">
    <property type="entry name" value="Pirin_N_dom"/>
</dbReference>
<dbReference type="GO" id="GO:0046872">
    <property type="term" value="F:metal ion binding"/>
    <property type="evidence" value="ECO:0007669"/>
    <property type="project" value="UniProtKB-KW"/>
</dbReference>
<comment type="similarity">
    <text evidence="1 3">Belongs to the pirin family.</text>
</comment>
<evidence type="ECO:0000256" key="3">
    <source>
        <dbReference type="RuleBase" id="RU003457"/>
    </source>
</evidence>
<sequence>MKNTIIHRANTRGVADLGWLKSYQTFSFSGYYNPERMRFGVLRVLNDDIVDGSKGFGDHPHDNMEIISIPLQGELVHKDSMGNEAVIKPGEIQVMSAGTGIYHTEFNKNDTEPVKFLQIWVYPNKRNVTPRYDQIAIPFNERNVLHQILSPNTDDNGVWIYQNAWFNMGEFDAGKEINYQLNDKANGVYVFVLNGDITVNGQHLNTRDGMGLWDTDQLNIKANTDTQVLLMEVPMEL</sequence>
<dbReference type="InterPro" id="IPR012093">
    <property type="entry name" value="Pirin"/>
</dbReference>
<keyword evidence="2" id="KW-0408">Iron</keyword>
<keyword evidence="2" id="KW-0479">Metal-binding</keyword>
<dbReference type="InterPro" id="IPR041602">
    <property type="entry name" value="Quercetinase_C"/>
</dbReference>
<organism evidence="6 7">
    <name type="scientific">Mucilaginibacter glaciei</name>
    <dbReference type="NCBI Taxonomy" id="2772109"/>
    <lineage>
        <taxon>Bacteria</taxon>
        <taxon>Pseudomonadati</taxon>
        <taxon>Bacteroidota</taxon>
        <taxon>Sphingobacteriia</taxon>
        <taxon>Sphingobacteriales</taxon>
        <taxon>Sphingobacteriaceae</taxon>
        <taxon>Mucilaginibacter</taxon>
    </lineage>
</organism>
<comment type="cofactor">
    <cofactor evidence="2">
        <name>Fe cation</name>
        <dbReference type="ChEBI" id="CHEBI:24875"/>
    </cofactor>
    <text evidence="2">Binds 1 Fe cation per subunit.</text>
</comment>
<feature type="domain" description="Pirin N-terminal" evidence="4">
    <location>
        <begin position="14"/>
        <end position="121"/>
    </location>
</feature>
<feature type="domain" description="Quercetin 2,3-dioxygenase C-terminal cupin" evidence="5">
    <location>
        <begin position="148"/>
        <end position="233"/>
    </location>
</feature>
<dbReference type="PANTHER" id="PTHR43212:SF3">
    <property type="entry name" value="QUERCETIN 2,3-DIOXYGENASE"/>
    <property type="match status" value="1"/>
</dbReference>
<dbReference type="Gene3D" id="2.60.120.10">
    <property type="entry name" value="Jelly Rolls"/>
    <property type="match status" value="2"/>
</dbReference>
<dbReference type="EMBL" id="JACWMX010000001">
    <property type="protein sequence ID" value="MBD1392157.1"/>
    <property type="molecule type" value="Genomic_DNA"/>
</dbReference>
<proteinExistence type="inferred from homology"/>
<dbReference type="Pfam" id="PF02678">
    <property type="entry name" value="Pirin"/>
    <property type="match status" value="1"/>
</dbReference>
<evidence type="ECO:0000313" key="7">
    <source>
        <dbReference type="Proteomes" id="UP000619078"/>
    </source>
</evidence>
<comment type="caution">
    <text evidence="6">The sequence shown here is derived from an EMBL/GenBank/DDBJ whole genome shotgun (WGS) entry which is preliminary data.</text>
</comment>
<evidence type="ECO:0000256" key="1">
    <source>
        <dbReference type="ARBA" id="ARBA00008416"/>
    </source>
</evidence>
<dbReference type="AlphaFoldDB" id="A0A926S0W5"/>
<dbReference type="RefSeq" id="WP_191160759.1">
    <property type="nucleotide sequence ID" value="NZ_JACWMX010000001.1"/>
</dbReference>
<name>A0A926S0W5_9SPHI</name>
<protein>
    <submittedName>
        <fullName evidence="6">Pirin family protein</fullName>
    </submittedName>
</protein>
<dbReference type="Proteomes" id="UP000619078">
    <property type="component" value="Unassembled WGS sequence"/>
</dbReference>
<feature type="binding site" evidence="2">
    <location>
        <position position="105"/>
    </location>
    <ligand>
        <name>Fe cation</name>
        <dbReference type="ChEBI" id="CHEBI:24875"/>
    </ligand>
</feature>
<dbReference type="PIRSF" id="PIRSF006232">
    <property type="entry name" value="Pirin"/>
    <property type="match status" value="1"/>
</dbReference>
<gene>
    <name evidence="6" type="ORF">IDJ76_03510</name>
</gene>
<feature type="binding site" evidence="2">
    <location>
        <position position="61"/>
    </location>
    <ligand>
        <name>Fe cation</name>
        <dbReference type="ChEBI" id="CHEBI:24875"/>
    </ligand>
</feature>
<evidence type="ECO:0000259" key="5">
    <source>
        <dbReference type="Pfam" id="PF17954"/>
    </source>
</evidence>
<dbReference type="SUPFAM" id="SSF51182">
    <property type="entry name" value="RmlC-like cupins"/>
    <property type="match status" value="1"/>
</dbReference>
<reference evidence="6" key="1">
    <citation type="submission" date="2020-09" db="EMBL/GenBank/DDBJ databases">
        <title>Novel species of Mucilaginibacter isolated from a glacier on the Tibetan Plateau.</title>
        <authorList>
            <person name="Liu Q."/>
            <person name="Xin Y.-H."/>
        </authorList>
    </citation>
    <scope>NUCLEOTIDE SEQUENCE</scope>
    <source>
        <strain evidence="6">ZB1P21</strain>
    </source>
</reference>
<dbReference type="PANTHER" id="PTHR43212">
    <property type="entry name" value="QUERCETIN 2,3-DIOXYGENASE"/>
    <property type="match status" value="1"/>
</dbReference>
<feature type="binding site" evidence="2">
    <location>
        <position position="103"/>
    </location>
    <ligand>
        <name>Fe cation</name>
        <dbReference type="ChEBI" id="CHEBI:24875"/>
    </ligand>
</feature>
<evidence type="ECO:0000256" key="2">
    <source>
        <dbReference type="PIRSR" id="PIRSR006232-1"/>
    </source>
</evidence>
<dbReference type="CDD" id="cd02910">
    <property type="entry name" value="cupin_Yhhw_N"/>
    <property type="match status" value="1"/>
</dbReference>
<feature type="binding site" evidence="2">
    <location>
        <position position="59"/>
    </location>
    <ligand>
        <name>Fe cation</name>
        <dbReference type="ChEBI" id="CHEBI:24875"/>
    </ligand>
</feature>
<dbReference type="Pfam" id="PF17954">
    <property type="entry name" value="Pirin_C_2"/>
    <property type="match status" value="1"/>
</dbReference>
<evidence type="ECO:0000259" key="4">
    <source>
        <dbReference type="Pfam" id="PF02678"/>
    </source>
</evidence>
<dbReference type="InterPro" id="IPR011051">
    <property type="entry name" value="RmlC_Cupin_sf"/>
</dbReference>
<accession>A0A926S0W5</accession>